<evidence type="ECO:0000313" key="2">
    <source>
        <dbReference type="EMBL" id="KAJ1182796.1"/>
    </source>
</evidence>
<feature type="region of interest" description="Disordered" evidence="1">
    <location>
        <begin position="267"/>
        <end position="301"/>
    </location>
</feature>
<organism evidence="2 3">
    <name type="scientific">Pleurodeles waltl</name>
    <name type="common">Iberian ribbed newt</name>
    <dbReference type="NCBI Taxonomy" id="8319"/>
    <lineage>
        <taxon>Eukaryota</taxon>
        <taxon>Metazoa</taxon>
        <taxon>Chordata</taxon>
        <taxon>Craniata</taxon>
        <taxon>Vertebrata</taxon>
        <taxon>Euteleostomi</taxon>
        <taxon>Amphibia</taxon>
        <taxon>Batrachia</taxon>
        <taxon>Caudata</taxon>
        <taxon>Salamandroidea</taxon>
        <taxon>Salamandridae</taxon>
        <taxon>Pleurodelinae</taxon>
        <taxon>Pleurodeles</taxon>
    </lineage>
</organism>
<accession>A0AAV7U2R3</accession>
<sequence>MTHLPRRRFEADFREVFMSPLRLANVRTRCHLPAENGSRACNYRPLPSYRLLSRQTLGAHPRGYKPQTASSSAVEAALKSREDAPDPAVMEGARHSGRKAVMGAQMCVTPQVDNYCAQTPRFGAFTRTHLRPQHTSRVQIKQQEEKKAKHVISKAARMCYRQGHTSFHIELVLALKADAASPAGLGPTPFASSRVTGRLYRTGRSPSLQRAAGSSFPGQATGAVHGGKTVVQAQSASLLRSVSMLSAPLLEYVRPWAATAEVPGCRDGRRAARAQGTASPEGVTMQRQGGCGSGECGSRAQ</sequence>
<feature type="region of interest" description="Disordered" evidence="1">
    <location>
        <begin position="59"/>
        <end position="94"/>
    </location>
</feature>
<dbReference type="EMBL" id="JANPWB010000006">
    <property type="protein sequence ID" value="KAJ1182796.1"/>
    <property type="molecule type" value="Genomic_DNA"/>
</dbReference>
<dbReference type="AlphaFoldDB" id="A0AAV7U2R3"/>
<proteinExistence type="predicted"/>
<dbReference type="Proteomes" id="UP001066276">
    <property type="component" value="Chromosome 3_2"/>
</dbReference>
<protein>
    <submittedName>
        <fullName evidence="2">Uncharacterized protein</fullName>
    </submittedName>
</protein>
<comment type="caution">
    <text evidence="2">The sequence shown here is derived from an EMBL/GenBank/DDBJ whole genome shotgun (WGS) entry which is preliminary data.</text>
</comment>
<evidence type="ECO:0000313" key="3">
    <source>
        <dbReference type="Proteomes" id="UP001066276"/>
    </source>
</evidence>
<reference evidence="2" key="1">
    <citation type="journal article" date="2022" name="bioRxiv">
        <title>Sequencing and chromosome-scale assembly of the giantPleurodeles waltlgenome.</title>
        <authorList>
            <person name="Brown T."/>
            <person name="Elewa A."/>
            <person name="Iarovenko S."/>
            <person name="Subramanian E."/>
            <person name="Araus A.J."/>
            <person name="Petzold A."/>
            <person name="Susuki M."/>
            <person name="Suzuki K.-i.T."/>
            <person name="Hayashi T."/>
            <person name="Toyoda A."/>
            <person name="Oliveira C."/>
            <person name="Osipova E."/>
            <person name="Leigh N.D."/>
            <person name="Simon A."/>
            <person name="Yun M.H."/>
        </authorList>
    </citation>
    <scope>NUCLEOTIDE SEQUENCE</scope>
    <source>
        <strain evidence="2">20211129_DDA</strain>
        <tissue evidence="2">Liver</tissue>
    </source>
</reference>
<name>A0AAV7U2R3_PLEWA</name>
<gene>
    <name evidence="2" type="ORF">NDU88_007973</name>
</gene>
<keyword evidence="3" id="KW-1185">Reference proteome</keyword>
<evidence type="ECO:0000256" key="1">
    <source>
        <dbReference type="SAM" id="MobiDB-lite"/>
    </source>
</evidence>